<feature type="compositionally biased region" description="Polar residues" evidence="1">
    <location>
        <begin position="39"/>
        <end position="56"/>
    </location>
</feature>
<proteinExistence type="predicted"/>
<reference evidence="2" key="2">
    <citation type="submission" date="2013-04" db="UniProtKB">
        <authorList>
            <consortium name="EnsemblPlants"/>
        </authorList>
    </citation>
    <scope>IDENTIFICATION</scope>
</reference>
<reference evidence="2" key="1">
    <citation type="journal article" date="2013" name="Nat. Commun.">
        <title>Whole-genome sequencing of Oryza brachyantha reveals mechanisms underlying Oryza genome evolution.</title>
        <authorList>
            <person name="Chen J."/>
            <person name="Huang Q."/>
            <person name="Gao D."/>
            <person name="Wang J."/>
            <person name="Lang Y."/>
            <person name="Liu T."/>
            <person name="Li B."/>
            <person name="Bai Z."/>
            <person name="Luis Goicoechea J."/>
            <person name="Liang C."/>
            <person name="Chen C."/>
            <person name="Zhang W."/>
            <person name="Sun S."/>
            <person name="Liao Y."/>
            <person name="Zhang X."/>
            <person name="Yang L."/>
            <person name="Song C."/>
            <person name="Wang M."/>
            <person name="Shi J."/>
            <person name="Liu G."/>
            <person name="Liu J."/>
            <person name="Zhou H."/>
            <person name="Zhou W."/>
            <person name="Yu Q."/>
            <person name="An N."/>
            <person name="Chen Y."/>
            <person name="Cai Q."/>
            <person name="Wang B."/>
            <person name="Liu B."/>
            <person name="Min J."/>
            <person name="Huang Y."/>
            <person name="Wu H."/>
            <person name="Li Z."/>
            <person name="Zhang Y."/>
            <person name="Yin Y."/>
            <person name="Song W."/>
            <person name="Jiang J."/>
            <person name="Jackson S.A."/>
            <person name="Wing R.A."/>
            <person name="Wang J."/>
            <person name="Chen M."/>
        </authorList>
    </citation>
    <scope>NUCLEOTIDE SEQUENCE [LARGE SCALE GENOMIC DNA]</scope>
    <source>
        <strain evidence="2">cv. IRGC 101232</strain>
    </source>
</reference>
<dbReference type="AlphaFoldDB" id="J3MDD1"/>
<feature type="region of interest" description="Disordered" evidence="1">
    <location>
        <begin position="1"/>
        <end position="128"/>
    </location>
</feature>
<evidence type="ECO:0000256" key="1">
    <source>
        <dbReference type="SAM" id="MobiDB-lite"/>
    </source>
</evidence>
<name>J3MDD1_ORYBR</name>
<feature type="compositionally biased region" description="Polar residues" evidence="1">
    <location>
        <begin position="7"/>
        <end position="16"/>
    </location>
</feature>
<dbReference type="Proteomes" id="UP000006038">
    <property type="component" value="Chromosome 6"/>
</dbReference>
<feature type="compositionally biased region" description="Low complexity" evidence="1">
    <location>
        <begin position="75"/>
        <end position="93"/>
    </location>
</feature>
<accession>J3MDD1</accession>
<protein>
    <submittedName>
        <fullName evidence="2">Uncharacterized protein</fullName>
    </submittedName>
</protein>
<dbReference type="Gramene" id="OB06G20250.1">
    <property type="protein sequence ID" value="OB06G20250.1"/>
    <property type="gene ID" value="OB06G20250"/>
</dbReference>
<sequence>MGFTWDTKVTSETTAVTRGVTPAMSGPRRCMERRRASQRRTNGSAPGNSEASSGSRWKSMRRRRGKSLKSAANWSASAADTVGTTVTTEMSTSCLDSAPMKRENGSRWPMPALGTKTTWPRAPASPVL</sequence>
<feature type="compositionally biased region" description="Basic residues" evidence="1">
    <location>
        <begin position="58"/>
        <end position="67"/>
    </location>
</feature>
<keyword evidence="3" id="KW-1185">Reference proteome</keyword>
<evidence type="ECO:0000313" key="2">
    <source>
        <dbReference type="EnsemblPlants" id="OB06G20250.1"/>
    </source>
</evidence>
<evidence type="ECO:0000313" key="3">
    <source>
        <dbReference type="Proteomes" id="UP000006038"/>
    </source>
</evidence>
<organism evidence="2">
    <name type="scientific">Oryza brachyantha</name>
    <name type="common">malo sina</name>
    <dbReference type="NCBI Taxonomy" id="4533"/>
    <lineage>
        <taxon>Eukaryota</taxon>
        <taxon>Viridiplantae</taxon>
        <taxon>Streptophyta</taxon>
        <taxon>Embryophyta</taxon>
        <taxon>Tracheophyta</taxon>
        <taxon>Spermatophyta</taxon>
        <taxon>Magnoliopsida</taxon>
        <taxon>Liliopsida</taxon>
        <taxon>Poales</taxon>
        <taxon>Poaceae</taxon>
        <taxon>BOP clade</taxon>
        <taxon>Oryzoideae</taxon>
        <taxon>Oryzeae</taxon>
        <taxon>Oryzinae</taxon>
        <taxon>Oryza</taxon>
    </lineage>
</organism>
<dbReference type="EnsemblPlants" id="OB06G20250.1">
    <property type="protein sequence ID" value="OB06G20250.1"/>
    <property type="gene ID" value="OB06G20250"/>
</dbReference>
<dbReference type="HOGENOM" id="CLU_134700_0_0_1"/>